<reference evidence="1" key="1">
    <citation type="submission" date="2021-01" db="EMBL/GenBank/DDBJ databases">
        <authorList>
            <consortium name="Genoscope - CEA"/>
            <person name="William W."/>
        </authorList>
    </citation>
    <scope>NUCLEOTIDE SEQUENCE</scope>
</reference>
<dbReference type="EMBL" id="CAJJDM010000020">
    <property type="protein sequence ID" value="CAD8055026.1"/>
    <property type="molecule type" value="Genomic_DNA"/>
</dbReference>
<evidence type="ECO:0000313" key="2">
    <source>
        <dbReference type="Proteomes" id="UP000688137"/>
    </source>
</evidence>
<evidence type="ECO:0000313" key="1">
    <source>
        <dbReference type="EMBL" id="CAD8055026.1"/>
    </source>
</evidence>
<dbReference type="Proteomes" id="UP000688137">
    <property type="component" value="Unassembled WGS sequence"/>
</dbReference>
<accession>A0A8S1KQF7</accession>
<dbReference type="AlphaFoldDB" id="A0A8S1KQF7"/>
<comment type="caution">
    <text evidence="1">The sequence shown here is derived from an EMBL/GenBank/DDBJ whole genome shotgun (WGS) entry which is preliminary data.</text>
</comment>
<name>A0A8S1KQF7_PARPR</name>
<organism evidence="1 2">
    <name type="scientific">Paramecium primaurelia</name>
    <dbReference type="NCBI Taxonomy" id="5886"/>
    <lineage>
        <taxon>Eukaryota</taxon>
        <taxon>Sar</taxon>
        <taxon>Alveolata</taxon>
        <taxon>Ciliophora</taxon>
        <taxon>Intramacronucleata</taxon>
        <taxon>Oligohymenophorea</taxon>
        <taxon>Peniculida</taxon>
        <taxon>Parameciidae</taxon>
        <taxon>Paramecium</taxon>
    </lineage>
</organism>
<protein>
    <submittedName>
        <fullName evidence="1">Uncharacterized protein</fullName>
    </submittedName>
</protein>
<gene>
    <name evidence="1" type="ORF">PPRIM_AZ9-3.1.T0220370</name>
</gene>
<proteinExistence type="predicted"/>
<sequence>MNSFQFNQLIPNQQLLIKYYHMHPFQLKYNQLQMEQMQLQYMTNILRIMQYFHYFNHNFQIQVAQLTNLLILIYQIQQVTIFAQLIPKTFSNYQSLRFYQKNNLSQDSMIDFTIINVYYNFQSYPQCDQIKLVYIKLSNYQSDLMIGQLMVCEGKIIKVSGSCPFKPCQPIQKYLTITNLQYINQLMNSVFIANKQQINFTFSNQLKKFLTSF</sequence>
<keyword evidence="2" id="KW-1185">Reference proteome</keyword>